<proteinExistence type="inferred from homology"/>
<evidence type="ECO:0000256" key="1">
    <source>
        <dbReference type="ARBA" id="ARBA00022604"/>
    </source>
</evidence>
<keyword evidence="1" id="KW-0341">Growth regulation</keyword>
<reference evidence="5 6" key="1">
    <citation type="journal article" date="2021" name="Hortic Res">
        <title>Chromosome-scale assembly of the Dendrobium chrysotoxum genome enhances the understanding of orchid evolution.</title>
        <authorList>
            <person name="Zhang Y."/>
            <person name="Zhang G.Q."/>
            <person name="Zhang D."/>
            <person name="Liu X.D."/>
            <person name="Xu X.Y."/>
            <person name="Sun W.H."/>
            <person name="Yu X."/>
            <person name="Zhu X."/>
            <person name="Wang Z.W."/>
            <person name="Zhao X."/>
            <person name="Zhong W.Y."/>
            <person name="Chen H."/>
            <person name="Yin W.L."/>
            <person name="Huang T."/>
            <person name="Niu S.C."/>
            <person name="Liu Z.J."/>
        </authorList>
    </citation>
    <scope>NUCLEOTIDE SEQUENCE [LARGE SCALE GENOMIC DNA]</scope>
    <source>
        <strain evidence="5">Lindl</strain>
    </source>
</reference>
<evidence type="ECO:0000256" key="3">
    <source>
        <dbReference type="ARBA" id="ARBA00026138"/>
    </source>
</evidence>
<protein>
    <recommendedName>
        <fullName evidence="3">Protein TILLER ANGLE CONTROL 1</fullName>
    </recommendedName>
</protein>
<evidence type="ECO:0000256" key="2">
    <source>
        <dbReference type="ARBA" id="ARBA00025796"/>
    </source>
</evidence>
<dbReference type="GO" id="GO:0001763">
    <property type="term" value="P:morphogenesis of a branching structure"/>
    <property type="evidence" value="ECO:0007669"/>
    <property type="project" value="InterPro"/>
</dbReference>
<evidence type="ECO:0000313" key="5">
    <source>
        <dbReference type="EMBL" id="KAH0456346.1"/>
    </source>
</evidence>
<keyword evidence="6" id="KW-1185">Reference proteome</keyword>
<name>A0AAV7GIH5_DENCH</name>
<dbReference type="Proteomes" id="UP000775213">
    <property type="component" value="Unassembled WGS sequence"/>
</dbReference>
<dbReference type="PANTHER" id="PTHR38366">
    <property type="entry name" value="NAD-DEPENDENT PROTEIN DEACETYLASE HST1-LIKE PROTEIN"/>
    <property type="match status" value="1"/>
</dbReference>
<organism evidence="5 6">
    <name type="scientific">Dendrobium chrysotoxum</name>
    <name type="common">Orchid</name>
    <dbReference type="NCBI Taxonomy" id="161865"/>
    <lineage>
        <taxon>Eukaryota</taxon>
        <taxon>Viridiplantae</taxon>
        <taxon>Streptophyta</taxon>
        <taxon>Embryophyta</taxon>
        <taxon>Tracheophyta</taxon>
        <taxon>Spermatophyta</taxon>
        <taxon>Magnoliopsida</taxon>
        <taxon>Liliopsida</taxon>
        <taxon>Asparagales</taxon>
        <taxon>Orchidaceae</taxon>
        <taxon>Epidendroideae</taxon>
        <taxon>Malaxideae</taxon>
        <taxon>Dendrobiinae</taxon>
        <taxon>Dendrobium</taxon>
    </lineage>
</organism>
<dbReference type="InterPro" id="IPR044989">
    <property type="entry name" value="TAC1"/>
</dbReference>
<comment type="caution">
    <text evidence="5">The sequence shown here is derived from an EMBL/GenBank/DDBJ whole genome shotgun (WGS) entry which is preliminary data.</text>
</comment>
<accession>A0AAV7GIH5</accession>
<gene>
    <name evidence="5" type="ORF">IEQ34_014253</name>
</gene>
<dbReference type="PANTHER" id="PTHR38366:SF1">
    <property type="entry name" value="PROTEIN TILLER ANGLE CONTROL 1"/>
    <property type="match status" value="1"/>
</dbReference>
<dbReference type="EMBL" id="JAGFBR010000013">
    <property type="protein sequence ID" value="KAH0456346.1"/>
    <property type="molecule type" value="Genomic_DNA"/>
</dbReference>
<evidence type="ECO:0000256" key="4">
    <source>
        <dbReference type="SAM" id="MobiDB-lite"/>
    </source>
</evidence>
<dbReference type="AlphaFoldDB" id="A0AAV7GIH5"/>
<feature type="region of interest" description="Disordered" evidence="4">
    <location>
        <begin position="158"/>
        <end position="210"/>
    </location>
</feature>
<comment type="similarity">
    <text evidence="2">Belongs to the TAC family.</text>
</comment>
<evidence type="ECO:0000313" key="6">
    <source>
        <dbReference type="Proteomes" id="UP000775213"/>
    </source>
</evidence>
<sequence length="259" mass="28281">MIMKILDWMHRKLHPTTNYSRVSHTKSPAFERDIVDLIDPAHQPLSAAGTEPDTETPLLLHASLGGILTIGTLGHSHRFFLPYFSEEPKLELPENEIQVAEKPPAQITSLEPAVKSLMIEKEQFVVEVNVPEEKIMVEPLLKKEKERKERTTLADLLAAESATNGREQSPAVAGLNKGTPPSKLKSGAKEKKEANRKKKGDDFESSQSETFAAAQRIQRMITRMVKKKIHPEAAATGRNGGGAAAVAADLLLLSGGDAA</sequence>